<dbReference type="EMBL" id="LUEZ02000017">
    <property type="protein sequence ID" value="RDB27199.1"/>
    <property type="molecule type" value="Genomic_DNA"/>
</dbReference>
<evidence type="ECO:0000313" key="3">
    <source>
        <dbReference type="Proteomes" id="UP000076154"/>
    </source>
</evidence>
<protein>
    <submittedName>
        <fullName evidence="2">Uncharacterized protein</fullName>
    </submittedName>
</protein>
<accession>A0A369JXY4</accession>
<sequence>MKMADARCTTPTPGTHRKSNYDDLPEAFRPPRNRQTGLRDGGEPLFKLLPVSTLPRGLMPKLGYHYHPPRFYFGWPCTDARFEDLRKKHPNIVTLIPNRDDMIDIPIVIGNIKRYTIERLEITSFVPHFSPIYGPAPLCLAVADSYFVGCVRPPYPDVRKLQRWLGIKEDPMWYLDGTTCCAYWGYSHVARNGERYVLDEPSRHYKSSQRTVDSTVTGTLAGNGGESSQKVAHQLVWRKNSKKSLQFIMLFSCHA</sequence>
<organism evidence="2 3">
    <name type="scientific">Hypsizygus marmoreus</name>
    <name type="common">White beech mushroom</name>
    <name type="synonym">Agaricus marmoreus</name>
    <dbReference type="NCBI Taxonomy" id="39966"/>
    <lineage>
        <taxon>Eukaryota</taxon>
        <taxon>Fungi</taxon>
        <taxon>Dikarya</taxon>
        <taxon>Basidiomycota</taxon>
        <taxon>Agaricomycotina</taxon>
        <taxon>Agaricomycetes</taxon>
        <taxon>Agaricomycetidae</taxon>
        <taxon>Agaricales</taxon>
        <taxon>Tricholomatineae</taxon>
        <taxon>Lyophyllaceae</taxon>
        <taxon>Hypsizygus</taxon>
    </lineage>
</organism>
<feature type="region of interest" description="Disordered" evidence="1">
    <location>
        <begin position="1"/>
        <end position="41"/>
    </location>
</feature>
<gene>
    <name evidence="2" type="ORF">Hypma_004436</name>
</gene>
<evidence type="ECO:0000313" key="2">
    <source>
        <dbReference type="EMBL" id="RDB27199.1"/>
    </source>
</evidence>
<evidence type="ECO:0000256" key="1">
    <source>
        <dbReference type="SAM" id="MobiDB-lite"/>
    </source>
</evidence>
<reference evidence="2" key="1">
    <citation type="submission" date="2018-04" db="EMBL/GenBank/DDBJ databases">
        <title>Whole genome sequencing of Hypsizygus marmoreus.</title>
        <authorList>
            <person name="Choi I.-G."/>
            <person name="Min B."/>
            <person name="Kim J.-G."/>
            <person name="Kim S."/>
            <person name="Oh Y.-L."/>
            <person name="Kong W.-S."/>
            <person name="Park H."/>
            <person name="Jeong J."/>
            <person name="Song E.-S."/>
        </authorList>
    </citation>
    <scope>NUCLEOTIDE SEQUENCE [LARGE SCALE GENOMIC DNA]</scope>
    <source>
        <strain evidence="2">51987-8</strain>
    </source>
</reference>
<dbReference type="Proteomes" id="UP000076154">
    <property type="component" value="Unassembled WGS sequence"/>
</dbReference>
<proteinExistence type="predicted"/>
<keyword evidence="3" id="KW-1185">Reference proteome</keyword>
<dbReference type="InParanoid" id="A0A369JXY4"/>
<comment type="caution">
    <text evidence="2">The sequence shown here is derived from an EMBL/GenBank/DDBJ whole genome shotgun (WGS) entry which is preliminary data.</text>
</comment>
<dbReference type="OrthoDB" id="3068837at2759"/>
<name>A0A369JXY4_HYPMA</name>
<dbReference type="AlphaFoldDB" id="A0A369JXY4"/>